<sequence>MRLGLAFVLVCLTVFVLEFVECQKESRTVKNVAKGKKQNIGKKVKPAIKKTKSKPKVKKVSVKVPSRILIMTHLSEKGRFRKPSDTLVVPAGERLVLRCKGNHISWAYPSYLDEDDEGRFSITHRERFSQLTVVNSTAADTGEYRCWALDCDTETCRKDDSKTGSTYVFFTDPRELFVPTNDYYEAIQLRTDRPTRLPCQVTNPLAKVSLHREFPPEVIPVNGKLITFDVKKGFIIHKALPLFAGTVYCVASYQGLMQSSTKYLLIFTNYPSAPPLAKIKASSNSVSVGENFNLTCTALGEIDIEVDFTWEFPGEQLGRPAYTRESQESVYVDGQLRQLSQSVLLVDEGRPVDNGLYKCVAQNLQGKTTVSTHVKVLPRTSPGQT</sequence>
<feature type="domain" description="Ig-like" evidence="4">
    <location>
        <begin position="274"/>
        <end position="371"/>
    </location>
</feature>
<dbReference type="InterPro" id="IPR007110">
    <property type="entry name" value="Ig-like_dom"/>
</dbReference>
<organism evidence="5 6">
    <name type="scientific">Chiloscyllium punctatum</name>
    <name type="common">Brownbanded bambooshark</name>
    <name type="synonym">Hemiscyllium punctatum</name>
    <dbReference type="NCBI Taxonomy" id="137246"/>
    <lineage>
        <taxon>Eukaryota</taxon>
        <taxon>Metazoa</taxon>
        <taxon>Chordata</taxon>
        <taxon>Craniata</taxon>
        <taxon>Vertebrata</taxon>
        <taxon>Chondrichthyes</taxon>
        <taxon>Elasmobranchii</taxon>
        <taxon>Galeomorphii</taxon>
        <taxon>Galeoidea</taxon>
        <taxon>Orectolobiformes</taxon>
        <taxon>Hemiscylliidae</taxon>
        <taxon>Chiloscyllium</taxon>
    </lineage>
</organism>
<dbReference type="PANTHER" id="PTHR15360:SF2">
    <property type="entry name" value="PLATELET-DERIVED GROWTH FACTOR RECEPTOR-LIKE PROTEIN"/>
    <property type="match status" value="1"/>
</dbReference>
<dbReference type="OrthoDB" id="9864753at2759"/>
<dbReference type="Proteomes" id="UP000287033">
    <property type="component" value="Unassembled WGS sequence"/>
</dbReference>
<dbReference type="PROSITE" id="PS50835">
    <property type="entry name" value="IG_LIKE"/>
    <property type="match status" value="1"/>
</dbReference>
<dbReference type="OMA" id="YVNYPMA"/>
<feature type="signal peptide" evidence="3">
    <location>
        <begin position="1"/>
        <end position="22"/>
    </location>
</feature>
<dbReference type="SMART" id="SM00408">
    <property type="entry name" value="IGc2"/>
    <property type="match status" value="1"/>
</dbReference>
<dbReference type="InterPro" id="IPR003599">
    <property type="entry name" value="Ig_sub"/>
</dbReference>
<name>A0A401RUX1_CHIPU</name>
<comment type="subunit">
    <text evidence="1">Forms a complex composed of PDGFRL, TNK2 and GRB2.</text>
</comment>
<evidence type="ECO:0000313" key="6">
    <source>
        <dbReference type="Proteomes" id="UP000287033"/>
    </source>
</evidence>
<evidence type="ECO:0000256" key="2">
    <source>
        <dbReference type="ARBA" id="ARBA00019671"/>
    </source>
</evidence>
<dbReference type="InterPro" id="IPR036179">
    <property type="entry name" value="Ig-like_dom_sf"/>
</dbReference>
<dbReference type="AlphaFoldDB" id="A0A401RUX1"/>
<dbReference type="InterPro" id="IPR003598">
    <property type="entry name" value="Ig_sub2"/>
</dbReference>
<evidence type="ECO:0000259" key="4">
    <source>
        <dbReference type="PROSITE" id="PS50835"/>
    </source>
</evidence>
<dbReference type="Pfam" id="PF21339">
    <property type="entry name" value="VEGFR-1-like_Ig-like"/>
    <property type="match status" value="1"/>
</dbReference>
<dbReference type="InterPro" id="IPR013783">
    <property type="entry name" value="Ig-like_fold"/>
</dbReference>
<evidence type="ECO:0000313" key="5">
    <source>
        <dbReference type="EMBL" id="GCC21937.1"/>
    </source>
</evidence>
<keyword evidence="3" id="KW-0732">Signal</keyword>
<keyword evidence="6" id="KW-1185">Reference proteome</keyword>
<reference evidence="5 6" key="1">
    <citation type="journal article" date="2018" name="Nat. Ecol. Evol.">
        <title>Shark genomes provide insights into elasmobranch evolution and the origin of vertebrates.</title>
        <authorList>
            <person name="Hara Y"/>
            <person name="Yamaguchi K"/>
            <person name="Onimaru K"/>
            <person name="Kadota M"/>
            <person name="Koyanagi M"/>
            <person name="Keeley SD"/>
            <person name="Tatsumi K"/>
            <person name="Tanaka K"/>
            <person name="Motone F"/>
            <person name="Kageyama Y"/>
            <person name="Nozu R"/>
            <person name="Adachi N"/>
            <person name="Nishimura O"/>
            <person name="Nakagawa R"/>
            <person name="Tanegashima C"/>
            <person name="Kiyatake I"/>
            <person name="Matsumoto R"/>
            <person name="Murakumo K"/>
            <person name="Nishida K"/>
            <person name="Terakita A"/>
            <person name="Kuratani S"/>
            <person name="Sato K"/>
            <person name="Hyodo S Kuraku.S."/>
        </authorList>
    </citation>
    <scope>NUCLEOTIDE SEQUENCE [LARGE SCALE GENOMIC DNA]</scope>
</reference>
<protein>
    <recommendedName>
        <fullName evidence="2">Platelet-derived growth factor receptor-like protein</fullName>
    </recommendedName>
</protein>
<dbReference type="SUPFAM" id="SSF48726">
    <property type="entry name" value="Immunoglobulin"/>
    <property type="match status" value="3"/>
</dbReference>
<accession>A0A401RUX1</accession>
<evidence type="ECO:0000256" key="1">
    <source>
        <dbReference type="ARBA" id="ARBA00011360"/>
    </source>
</evidence>
<dbReference type="PANTHER" id="PTHR15360">
    <property type="entry name" value="PLATELET-DERIVED GROWTH FACTOR RECEPTOR LIKE"/>
    <property type="match status" value="1"/>
</dbReference>
<dbReference type="SMART" id="SM00409">
    <property type="entry name" value="IG"/>
    <property type="match status" value="3"/>
</dbReference>
<gene>
    <name evidence="5" type="ORF">chiPu_0000320</name>
</gene>
<proteinExistence type="predicted"/>
<dbReference type="Pfam" id="PF13927">
    <property type="entry name" value="Ig_3"/>
    <property type="match status" value="1"/>
</dbReference>
<dbReference type="STRING" id="137246.A0A401RUX1"/>
<dbReference type="InterPro" id="IPR042495">
    <property type="entry name" value="PDGFRL"/>
</dbReference>
<feature type="chain" id="PRO_5019125447" description="Platelet-derived growth factor receptor-like protein" evidence="3">
    <location>
        <begin position="23"/>
        <end position="385"/>
    </location>
</feature>
<evidence type="ECO:0000256" key="3">
    <source>
        <dbReference type="SAM" id="SignalP"/>
    </source>
</evidence>
<dbReference type="Gene3D" id="2.60.40.10">
    <property type="entry name" value="Immunoglobulins"/>
    <property type="match status" value="3"/>
</dbReference>
<dbReference type="EMBL" id="BEZZ01000004">
    <property type="protein sequence ID" value="GCC21937.1"/>
    <property type="molecule type" value="Genomic_DNA"/>
</dbReference>
<comment type="caution">
    <text evidence="5">The sequence shown here is derived from an EMBL/GenBank/DDBJ whole genome shotgun (WGS) entry which is preliminary data.</text>
</comment>